<proteinExistence type="predicted"/>
<evidence type="ECO:0000256" key="1">
    <source>
        <dbReference type="SAM" id="Phobius"/>
    </source>
</evidence>
<reference evidence="4" key="1">
    <citation type="submission" date="2016-10" db="EMBL/GenBank/DDBJ databases">
        <authorList>
            <person name="Varghese N."/>
            <person name="Submissions S."/>
        </authorList>
    </citation>
    <scope>NUCLEOTIDE SEQUENCE [LARGE SCALE GENOMIC DNA]</scope>
    <source>
        <strain evidence="4">CGMCC 1.3566</strain>
    </source>
</reference>
<dbReference type="Pfam" id="PF04892">
    <property type="entry name" value="VanZ"/>
    <property type="match status" value="1"/>
</dbReference>
<feature type="transmembrane region" description="Helical" evidence="1">
    <location>
        <begin position="139"/>
        <end position="158"/>
    </location>
</feature>
<dbReference type="InterPro" id="IPR006976">
    <property type="entry name" value="VanZ-like"/>
</dbReference>
<evidence type="ECO:0000313" key="3">
    <source>
        <dbReference type="EMBL" id="SES72146.1"/>
    </source>
</evidence>
<dbReference type="Proteomes" id="UP000199095">
    <property type="component" value="Unassembled WGS sequence"/>
</dbReference>
<feature type="transmembrane region" description="Helical" evidence="1">
    <location>
        <begin position="101"/>
        <end position="119"/>
    </location>
</feature>
<dbReference type="STRING" id="237682.SAMN05421676_101280"/>
<keyword evidence="1" id="KW-0472">Membrane</keyword>
<organism evidence="3 4">
    <name type="scientific">Salinibacillus kushneri</name>
    <dbReference type="NCBI Taxonomy" id="237682"/>
    <lineage>
        <taxon>Bacteria</taxon>
        <taxon>Bacillati</taxon>
        <taxon>Bacillota</taxon>
        <taxon>Bacilli</taxon>
        <taxon>Bacillales</taxon>
        <taxon>Bacillaceae</taxon>
        <taxon>Salinibacillus</taxon>
    </lineage>
</organism>
<dbReference type="InterPro" id="IPR016747">
    <property type="entry name" value="Phosphotransbutyrylase"/>
</dbReference>
<keyword evidence="1" id="KW-0812">Transmembrane</keyword>
<dbReference type="AlphaFoldDB" id="A0A1H9YSS8"/>
<evidence type="ECO:0000259" key="2">
    <source>
        <dbReference type="Pfam" id="PF04892"/>
    </source>
</evidence>
<feature type="domain" description="VanZ-like" evidence="2">
    <location>
        <begin position="9"/>
        <end position="154"/>
    </location>
</feature>
<keyword evidence="1" id="KW-1133">Transmembrane helix</keyword>
<dbReference type="OrthoDB" id="291892at2"/>
<dbReference type="PIRSF" id="PIRSF019083">
    <property type="entry name" value="UCP019083_VanZ"/>
    <property type="match status" value="1"/>
</dbReference>
<sequence length="168" mass="19546">MRKWWLWGLPIIWMGVIFYSSSQPYEEQDLKPFFSEYADFSFLQPIANEISFVYHDSEVSVQALGINGFVEFFIRKGAHFGVYFILFLLFVVAFQKATRLATKWILFCSFLLTVTYAVFDEIHQGMTPGRTPYIGDVFIDATGGLFGMLVFVLISNYLRKKRKIKEIT</sequence>
<name>A0A1H9YSS8_9BACI</name>
<feature type="transmembrane region" description="Helical" evidence="1">
    <location>
        <begin position="77"/>
        <end position="94"/>
    </location>
</feature>
<evidence type="ECO:0000313" key="4">
    <source>
        <dbReference type="Proteomes" id="UP000199095"/>
    </source>
</evidence>
<accession>A0A1H9YSS8</accession>
<keyword evidence="4" id="KW-1185">Reference proteome</keyword>
<gene>
    <name evidence="3" type="ORF">SAMN05421676_101280</name>
</gene>
<protein>
    <submittedName>
        <fullName evidence="3">VanZ like family protein</fullName>
    </submittedName>
</protein>
<dbReference type="EMBL" id="FOHJ01000001">
    <property type="protein sequence ID" value="SES72146.1"/>
    <property type="molecule type" value="Genomic_DNA"/>
</dbReference>
<dbReference type="NCBIfam" id="NF037970">
    <property type="entry name" value="vanZ_1"/>
    <property type="match status" value="1"/>
</dbReference>
<dbReference type="RefSeq" id="WP_093131207.1">
    <property type="nucleotide sequence ID" value="NZ_FOHJ01000001.1"/>
</dbReference>